<dbReference type="PRINTS" id="PR00413">
    <property type="entry name" value="HADHALOGNASE"/>
</dbReference>
<dbReference type="InterPro" id="IPR006439">
    <property type="entry name" value="HAD-SF_hydro_IA"/>
</dbReference>
<dbReference type="SFLD" id="SFLDG01129">
    <property type="entry name" value="C1.5:_HAD__Beta-PGM__Phosphata"/>
    <property type="match status" value="1"/>
</dbReference>
<dbReference type="NCBIfam" id="TIGR01549">
    <property type="entry name" value="HAD-SF-IA-v1"/>
    <property type="match status" value="1"/>
</dbReference>
<evidence type="ECO:0000313" key="1">
    <source>
        <dbReference type="EMBL" id="KAH7305486.1"/>
    </source>
</evidence>
<sequence length="263" mass="29778">MAQSLEAPETTPRVILFDLDNTLFDHYHSMRTAVVAVQKRYITLQSKGVEDLIEHYNSALQQAYDAYLARDITYEEADIKKVRLFFTDLGLPEPSMGDIKEFRSIYKPAYQESRRATPGSIETLVRLRERTDYHLAILTNGQIEDQETKAKDIGVYQHVDCVITSEEACYAKPDVRIFQYALQKFDASAETAIMVGDSAESDIKGAIDAHLDRAILYSPVTKEYHQLILGQKIPIVHDMPSSHSSNASMSLADLSSRVLELIW</sequence>
<reference evidence="1" key="1">
    <citation type="journal article" date="2021" name="Nat. Commun.">
        <title>Genetic determinants of endophytism in the Arabidopsis root mycobiome.</title>
        <authorList>
            <person name="Mesny F."/>
            <person name="Miyauchi S."/>
            <person name="Thiergart T."/>
            <person name="Pickel B."/>
            <person name="Atanasova L."/>
            <person name="Karlsson M."/>
            <person name="Huettel B."/>
            <person name="Barry K.W."/>
            <person name="Haridas S."/>
            <person name="Chen C."/>
            <person name="Bauer D."/>
            <person name="Andreopoulos W."/>
            <person name="Pangilinan J."/>
            <person name="LaButti K."/>
            <person name="Riley R."/>
            <person name="Lipzen A."/>
            <person name="Clum A."/>
            <person name="Drula E."/>
            <person name="Henrissat B."/>
            <person name="Kohler A."/>
            <person name="Grigoriev I.V."/>
            <person name="Martin F.M."/>
            <person name="Hacquard S."/>
        </authorList>
    </citation>
    <scope>NUCLEOTIDE SEQUENCE</scope>
    <source>
        <strain evidence="1">MPI-CAGE-CH-0235</strain>
    </source>
</reference>
<dbReference type="EMBL" id="JAGPNK010000018">
    <property type="protein sequence ID" value="KAH7305486.1"/>
    <property type="molecule type" value="Genomic_DNA"/>
</dbReference>
<dbReference type="InterPro" id="IPR023214">
    <property type="entry name" value="HAD_sf"/>
</dbReference>
<dbReference type="InterPro" id="IPR023198">
    <property type="entry name" value="PGP-like_dom2"/>
</dbReference>
<dbReference type="GO" id="GO:0016791">
    <property type="term" value="F:phosphatase activity"/>
    <property type="evidence" value="ECO:0007669"/>
    <property type="project" value="UniProtKB-ARBA"/>
</dbReference>
<dbReference type="Pfam" id="PF00702">
    <property type="entry name" value="Hydrolase"/>
    <property type="match status" value="1"/>
</dbReference>
<keyword evidence="2" id="KW-1185">Reference proteome</keyword>
<dbReference type="Proteomes" id="UP000813444">
    <property type="component" value="Unassembled WGS sequence"/>
</dbReference>
<dbReference type="Gene3D" id="3.40.50.1000">
    <property type="entry name" value="HAD superfamily/HAD-like"/>
    <property type="match status" value="1"/>
</dbReference>
<dbReference type="AlphaFoldDB" id="A0A8K0SG73"/>
<dbReference type="SUPFAM" id="SSF56784">
    <property type="entry name" value="HAD-like"/>
    <property type="match status" value="1"/>
</dbReference>
<organism evidence="1 2">
    <name type="scientific">Stachybotrys elegans</name>
    <dbReference type="NCBI Taxonomy" id="80388"/>
    <lineage>
        <taxon>Eukaryota</taxon>
        <taxon>Fungi</taxon>
        <taxon>Dikarya</taxon>
        <taxon>Ascomycota</taxon>
        <taxon>Pezizomycotina</taxon>
        <taxon>Sordariomycetes</taxon>
        <taxon>Hypocreomycetidae</taxon>
        <taxon>Hypocreales</taxon>
        <taxon>Stachybotryaceae</taxon>
        <taxon>Stachybotrys</taxon>
    </lineage>
</organism>
<gene>
    <name evidence="1" type="ORF">B0I35DRAFT_454288</name>
</gene>
<comment type="caution">
    <text evidence="1">The sequence shown here is derived from an EMBL/GenBank/DDBJ whole genome shotgun (WGS) entry which is preliminary data.</text>
</comment>
<dbReference type="InterPro" id="IPR052550">
    <property type="entry name" value="Pyrimidine_5'-ntase_YjjG"/>
</dbReference>
<evidence type="ECO:0000313" key="2">
    <source>
        <dbReference type="Proteomes" id="UP000813444"/>
    </source>
</evidence>
<protein>
    <submittedName>
        <fullName evidence="1">HAD-like domain-containing protein</fullName>
    </submittedName>
</protein>
<dbReference type="Gene3D" id="1.10.150.240">
    <property type="entry name" value="Putative phosphatase, domain 2"/>
    <property type="match status" value="1"/>
</dbReference>
<dbReference type="OrthoDB" id="444127at2759"/>
<dbReference type="PANTHER" id="PTHR47478:SF1">
    <property type="entry name" value="PYRIMIDINE 5'-NUCLEOTIDASE YJJG"/>
    <property type="match status" value="1"/>
</dbReference>
<dbReference type="SFLD" id="SFLDS00003">
    <property type="entry name" value="Haloacid_Dehalogenase"/>
    <property type="match status" value="1"/>
</dbReference>
<name>A0A8K0SG73_9HYPO</name>
<dbReference type="InterPro" id="IPR036412">
    <property type="entry name" value="HAD-like_sf"/>
</dbReference>
<proteinExistence type="predicted"/>
<dbReference type="PANTHER" id="PTHR47478">
    <property type="match status" value="1"/>
</dbReference>
<accession>A0A8K0SG73</accession>